<dbReference type="InterPro" id="IPR027417">
    <property type="entry name" value="P-loop_NTPase"/>
</dbReference>
<dbReference type="GO" id="GO:0016020">
    <property type="term" value="C:membrane"/>
    <property type="evidence" value="ECO:0007669"/>
    <property type="project" value="UniProtKB-SubCell"/>
</dbReference>
<dbReference type="GO" id="GO:0008053">
    <property type="term" value="P:mitochondrial fusion"/>
    <property type="evidence" value="ECO:0007669"/>
    <property type="project" value="TreeGrafter"/>
</dbReference>
<dbReference type="PANTHER" id="PTHR10465">
    <property type="entry name" value="TRANSMEMBRANE GTPASE FZO1"/>
    <property type="match status" value="1"/>
</dbReference>
<dbReference type="GO" id="GO:0003924">
    <property type="term" value="F:GTPase activity"/>
    <property type="evidence" value="ECO:0007669"/>
    <property type="project" value="InterPro"/>
</dbReference>
<reference evidence="7 8" key="1">
    <citation type="submission" date="2019-10" db="EMBL/GenBank/DDBJ databases">
        <title>The Genome Sequence of Clostridium tarantellae Isolated from Fish Brain.</title>
        <authorList>
            <person name="Bano L."/>
            <person name="Kiel M."/>
            <person name="Sales G."/>
            <person name="Doxey A.C."/>
            <person name="Mansfield M.J."/>
            <person name="Schiavone M."/>
            <person name="Rossetto O."/>
            <person name="Pirazzini M."/>
            <person name="Dobrindt U."/>
            <person name="Montecucco C."/>
        </authorList>
    </citation>
    <scope>NUCLEOTIDE SEQUENCE [LARGE SCALE GENOMIC DNA]</scope>
    <source>
        <strain evidence="7 8">DSM 3997</strain>
    </source>
</reference>
<keyword evidence="8" id="KW-1185">Reference proteome</keyword>
<evidence type="ECO:0000259" key="6">
    <source>
        <dbReference type="Pfam" id="PF00350"/>
    </source>
</evidence>
<dbReference type="AlphaFoldDB" id="A0A6I1MMT0"/>
<keyword evidence="4" id="KW-0342">GTP-binding</keyword>
<comment type="subcellular location">
    <subcellularLocation>
        <location evidence="1">Membrane</location>
    </subcellularLocation>
</comment>
<evidence type="ECO:0000256" key="5">
    <source>
        <dbReference type="ARBA" id="ARBA00023136"/>
    </source>
</evidence>
<keyword evidence="2" id="KW-0547">Nucleotide-binding</keyword>
<dbReference type="Gene3D" id="3.40.50.300">
    <property type="entry name" value="P-loop containing nucleotide triphosphate hydrolases"/>
    <property type="match status" value="1"/>
</dbReference>
<dbReference type="Proteomes" id="UP000430345">
    <property type="component" value="Unassembled WGS sequence"/>
</dbReference>
<evidence type="ECO:0000313" key="8">
    <source>
        <dbReference type="Proteomes" id="UP000430345"/>
    </source>
</evidence>
<evidence type="ECO:0000256" key="1">
    <source>
        <dbReference type="ARBA" id="ARBA00004370"/>
    </source>
</evidence>
<dbReference type="Pfam" id="PF00350">
    <property type="entry name" value="Dynamin_N"/>
    <property type="match status" value="1"/>
</dbReference>
<protein>
    <recommendedName>
        <fullName evidence="6">Dynamin N-terminal domain-containing protein</fullName>
    </recommendedName>
</protein>
<dbReference type="SUPFAM" id="SSF52540">
    <property type="entry name" value="P-loop containing nucleoside triphosphate hydrolases"/>
    <property type="match status" value="1"/>
</dbReference>
<comment type="caution">
    <text evidence="7">The sequence shown here is derived from an EMBL/GenBank/DDBJ whole genome shotgun (WGS) entry which is preliminary data.</text>
</comment>
<evidence type="ECO:0000256" key="2">
    <source>
        <dbReference type="ARBA" id="ARBA00022741"/>
    </source>
</evidence>
<sequence>MMKIYIKYNPYKVHTEFKINDKPLKSERILKCVDKRLQYWLAPNNNNWNGIVEELAKVINETEFEIFFEGRKIDFEDLKLTVDKYKGKYDITLCHKDAKSDQHILEKMDKIISKFEAGPFEELKSEEVKKAYKEAKSSDFKINVIATMSAGKSTLINSLIGFELLPSKNEACTATVARIKDNDDMQNFIAVCRNKNEEEISHKIGVTLEDIEIFNEDKKVTYIDIEGSIPNISSDQMNLVIVDTPGPNNSRNKDHEQLTGTIIGDKDNSVVLYVMNITQFAINDDRELLTKISDAMKRGGKQSKDRFIFVINKCDVIDQEKEGSIEQFLKKVEDYLNQFGIEEPNLFPVSAEMAKLIRMYKGNKELTKHQVKFFRNYNDFIDDKCNYFDNLASLSESSRLSLNKKLKKADDSGDDYEEALIHTGVPAIEEAINEYLEKYAYPIKVDNAVERFLGIIEEKKMLTDLDNALSRDKEKFKDARDKIVILEKKLKEGKEIKKIKDKIDGFIINNIQFDNIGKETHKNLSKLTSPYHNKTSIEEEFARSEIERFKHQMSNLEKGYRLSLERAIKSSVIDEGEKLVEEYQSYLNSLKDDLKIEGFTFNKINDIRKINIEDVDDLMKKYTYTEEVCKDVEYKNETKKWYKPWTWGEDKYYTVREKIGEKNVINVSKLIQEHMGKIKLEIDKNIKSADEESKQQVKELKEYFKKELDKLDAVVKKTLRDIDKNTKKQELIQERVNINEKNRIWLNETITEINNIMKI</sequence>
<dbReference type="OrthoDB" id="1899178at2"/>
<gene>
    <name evidence="7" type="ORF">GBZ86_07255</name>
</gene>
<evidence type="ECO:0000256" key="3">
    <source>
        <dbReference type="ARBA" id="ARBA00022801"/>
    </source>
</evidence>
<dbReference type="InterPro" id="IPR027094">
    <property type="entry name" value="Mitofusin_fam"/>
</dbReference>
<keyword evidence="5" id="KW-0472">Membrane</keyword>
<dbReference type="RefSeq" id="WP_152889177.1">
    <property type="nucleotide sequence ID" value="NZ_WHJC01000079.1"/>
</dbReference>
<evidence type="ECO:0000256" key="4">
    <source>
        <dbReference type="ARBA" id="ARBA00023134"/>
    </source>
</evidence>
<evidence type="ECO:0000313" key="7">
    <source>
        <dbReference type="EMBL" id="MPQ43552.1"/>
    </source>
</evidence>
<dbReference type="EMBL" id="WHJC01000079">
    <property type="protein sequence ID" value="MPQ43552.1"/>
    <property type="molecule type" value="Genomic_DNA"/>
</dbReference>
<name>A0A6I1MMT0_9CLOT</name>
<dbReference type="GO" id="GO:0005525">
    <property type="term" value="F:GTP binding"/>
    <property type="evidence" value="ECO:0007669"/>
    <property type="project" value="UniProtKB-KW"/>
</dbReference>
<dbReference type="PANTHER" id="PTHR10465:SF0">
    <property type="entry name" value="SARCALUMENIN"/>
    <property type="match status" value="1"/>
</dbReference>
<accession>A0A6I1MMT0</accession>
<organism evidence="7 8">
    <name type="scientific">Clostridium tarantellae</name>
    <dbReference type="NCBI Taxonomy" id="39493"/>
    <lineage>
        <taxon>Bacteria</taxon>
        <taxon>Bacillati</taxon>
        <taxon>Bacillota</taxon>
        <taxon>Clostridia</taxon>
        <taxon>Eubacteriales</taxon>
        <taxon>Clostridiaceae</taxon>
        <taxon>Clostridium</taxon>
    </lineage>
</organism>
<dbReference type="InterPro" id="IPR045063">
    <property type="entry name" value="Dynamin_N"/>
</dbReference>
<keyword evidence="3" id="KW-0378">Hydrolase</keyword>
<proteinExistence type="predicted"/>
<feature type="domain" description="Dynamin N-terminal" evidence="6">
    <location>
        <begin position="142"/>
        <end position="313"/>
    </location>
</feature>